<comment type="cofactor">
    <cofactor evidence="1 12 13 14">
        <name>pyridoxal 5'-phosphate</name>
        <dbReference type="ChEBI" id="CHEBI:597326"/>
    </cofactor>
</comment>
<comment type="pathway">
    <text evidence="8 12 14">Amino-acid biosynthesis; L-lysine biosynthesis via DAP pathway; L-lysine from DL-2,6-diaminopimelate: step 1/1.</text>
</comment>
<feature type="active site" description="Proton donor" evidence="13">
    <location>
        <position position="343"/>
    </location>
</feature>
<dbReference type="UniPathway" id="UPA00034">
    <property type="reaction ID" value="UER00027"/>
</dbReference>
<dbReference type="InterPro" id="IPR022644">
    <property type="entry name" value="De-COase2_N"/>
</dbReference>
<dbReference type="HAMAP" id="MF_02120">
    <property type="entry name" value="LysA"/>
    <property type="match status" value="1"/>
</dbReference>
<evidence type="ECO:0000256" key="4">
    <source>
        <dbReference type="ARBA" id="ARBA00022898"/>
    </source>
</evidence>
<evidence type="ECO:0000256" key="9">
    <source>
        <dbReference type="ARBA" id="ARBA00060983"/>
    </source>
</evidence>
<reference evidence="17 18" key="1">
    <citation type="journal article" date="2013" name="Genome Announc.">
        <title>Draft Genome Sequence of the Methanotrophic Gammaproteobacterium Methyloglobulus morosus DSM 22980 Strain KoM1.</title>
        <authorList>
            <person name="Poehlein A."/>
            <person name="Deutzmann J.S."/>
            <person name="Daniel R."/>
            <person name="Simeonova D.D."/>
        </authorList>
    </citation>
    <scope>NUCLEOTIDE SEQUENCE [LARGE SCALE GENOMIC DNA]</scope>
    <source>
        <strain evidence="17 18">KoM1</strain>
    </source>
</reference>
<keyword evidence="18" id="KW-1185">Reference proteome</keyword>
<dbReference type="Gene3D" id="3.20.20.10">
    <property type="entry name" value="Alanine racemase"/>
    <property type="match status" value="1"/>
</dbReference>
<evidence type="ECO:0000256" key="10">
    <source>
        <dbReference type="ARBA" id="ARBA00066427"/>
    </source>
</evidence>
<dbReference type="SUPFAM" id="SSF50621">
    <property type="entry name" value="Alanine racemase C-terminal domain-like"/>
    <property type="match status" value="1"/>
</dbReference>
<feature type="binding site" evidence="12">
    <location>
        <position position="371"/>
    </location>
    <ligand>
        <name>pyridoxal 5'-phosphate</name>
        <dbReference type="ChEBI" id="CHEBI:597326"/>
    </ligand>
</feature>
<dbReference type="eggNOG" id="COG0019">
    <property type="taxonomic scope" value="Bacteria"/>
</dbReference>
<dbReference type="FunFam" id="3.20.20.10:FF:000003">
    <property type="entry name" value="Diaminopimelate decarboxylase"/>
    <property type="match status" value="1"/>
</dbReference>
<dbReference type="FunFam" id="2.40.37.10:FF:000003">
    <property type="entry name" value="Diaminopimelate decarboxylase"/>
    <property type="match status" value="1"/>
</dbReference>
<dbReference type="InterPro" id="IPR022643">
    <property type="entry name" value="De-COase2_C"/>
</dbReference>
<evidence type="ECO:0000256" key="5">
    <source>
        <dbReference type="ARBA" id="ARBA00023154"/>
    </source>
</evidence>
<feature type="binding site" evidence="12">
    <location>
        <begin position="273"/>
        <end position="276"/>
    </location>
    <ligand>
        <name>pyridoxal 5'-phosphate</name>
        <dbReference type="ChEBI" id="CHEBI:597326"/>
    </ligand>
</feature>
<dbReference type="Pfam" id="PF00278">
    <property type="entry name" value="Orn_DAP_Arg_deC"/>
    <property type="match status" value="1"/>
</dbReference>
<feature type="binding site" evidence="12">
    <location>
        <position position="312"/>
    </location>
    <ligand>
        <name>substrate</name>
    </ligand>
</feature>
<dbReference type="PROSITE" id="PS00879">
    <property type="entry name" value="ODR_DC_2_2"/>
    <property type="match status" value="1"/>
</dbReference>
<evidence type="ECO:0000313" key="18">
    <source>
        <dbReference type="Proteomes" id="UP000017842"/>
    </source>
</evidence>
<feature type="binding site" evidence="12">
    <location>
        <position position="316"/>
    </location>
    <ligand>
        <name>substrate</name>
    </ligand>
</feature>
<evidence type="ECO:0000256" key="7">
    <source>
        <dbReference type="ARBA" id="ARBA00050464"/>
    </source>
</evidence>
<comment type="similarity">
    <text evidence="9 12">Belongs to the Orn/Lys/Arg decarboxylase class-II family. LysA subfamily.</text>
</comment>
<dbReference type="InterPro" id="IPR022653">
    <property type="entry name" value="De-COase2_pyr-phos_BS"/>
</dbReference>
<dbReference type="NCBIfam" id="TIGR01048">
    <property type="entry name" value="lysA"/>
    <property type="match status" value="1"/>
</dbReference>
<evidence type="ECO:0000313" key="17">
    <source>
        <dbReference type="EMBL" id="ESS72422.1"/>
    </source>
</evidence>
<dbReference type="PRINTS" id="PR01179">
    <property type="entry name" value="ODADCRBXLASE"/>
</dbReference>
<name>V5C1R5_9GAMM</name>
<dbReference type="EMBL" id="AYLO01000055">
    <property type="protein sequence ID" value="ESS72422.1"/>
    <property type="molecule type" value="Genomic_DNA"/>
</dbReference>
<dbReference type="Pfam" id="PF02784">
    <property type="entry name" value="Orn_Arg_deC_N"/>
    <property type="match status" value="1"/>
</dbReference>
<dbReference type="PRINTS" id="PR01181">
    <property type="entry name" value="DAPDCRBXLASE"/>
</dbReference>
<evidence type="ECO:0000256" key="14">
    <source>
        <dbReference type="RuleBase" id="RU003738"/>
    </source>
</evidence>
<evidence type="ECO:0000256" key="11">
    <source>
        <dbReference type="ARBA" id="ARBA00074972"/>
    </source>
</evidence>
<dbReference type="EC" id="4.1.1.20" evidence="10 12"/>
<keyword evidence="6 12" id="KW-0456">Lyase</keyword>
<dbReference type="InterPro" id="IPR022657">
    <property type="entry name" value="De-COase2_CS"/>
</dbReference>
<dbReference type="InterPro" id="IPR002986">
    <property type="entry name" value="DAP_deCOOHase_LysA"/>
</dbReference>
<keyword evidence="4 12" id="KW-0663">Pyridoxal phosphate</keyword>
<feature type="domain" description="Orn/DAP/Arg decarboxylase 2 C-terminal" evidence="15">
    <location>
        <begin position="30"/>
        <end position="369"/>
    </location>
</feature>
<dbReference type="GO" id="GO:0030170">
    <property type="term" value="F:pyridoxal phosphate binding"/>
    <property type="evidence" value="ECO:0007669"/>
    <property type="project" value="UniProtKB-UniRule"/>
</dbReference>
<evidence type="ECO:0000256" key="13">
    <source>
        <dbReference type="PIRSR" id="PIRSR600183-50"/>
    </source>
</evidence>
<evidence type="ECO:0000259" key="15">
    <source>
        <dbReference type="Pfam" id="PF00278"/>
    </source>
</evidence>
<comment type="catalytic activity">
    <reaction evidence="7 12 14">
        <text>meso-2,6-diaminopimelate + H(+) = L-lysine + CO2</text>
        <dbReference type="Rhea" id="RHEA:15101"/>
        <dbReference type="ChEBI" id="CHEBI:15378"/>
        <dbReference type="ChEBI" id="CHEBI:16526"/>
        <dbReference type="ChEBI" id="CHEBI:32551"/>
        <dbReference type="ChEBI" id="CHEBI:57791"/>
        <dbReference type="EC" id="4.1.1.20"/>
    </reaction>
</comment>
<keyword evidence="3 12" id="KW-0210">Decarboxylase</keyword>
<feature type="binding site" evidence="12">
    <location>
        <position position="276"/>
    </location>
    <ligand>
        <name>substrate</name>
    </ligand>
</feature>
<dbReference type="GO" id="GO:0008836">
    <property type="term" value="F:diaminopimelate decarboxylase activity"/>
    <property type="evidence" value="ECO:0007669"/>
    <property type="project" value="UniProtKB-UniRule"/>
</dbReference>
<dbReference type="AlphaFoldDB" id="V5C1R5"/>
<comment type="function">
    <text evidence="12">Specifically catalyzes the decarboxylation of meso-diaminopimelate (meso-DAP) to L-lysine.</text>
</comment>
<gene>
    <name evidence="12 17" type="primary">lysA</name>
    <name evidence="17" type="ORF">MGMO_57c00020</name>
</gene>
<evidence type="ECO:0000259" key="16">
    <source>
        <dbReference type="Pfam" id="PF02784"/>
    </source>
</evidence>
<evidence type="ECO:0000256" key="6">
    <source>
        <dbReference type="ARBA" id="ARBA00023239"/>
    </source>
</evidence>
<sequence length="416" mass="45964">MDYFNYQADELYVEDVSVQDIVYQHGSPCYIYSRATLERHWKAFDDAFGEQPHLICYAVKANSNIAILNLLARLGSGFDIVSLGELERVVAAGGDPKKIVFSGVGKREDEILAALKMGIRCFNIEVSGELDRIDILAEQLGVIAPVSFRVNPDVDALTHPYIATGLKENKFGIDFDQALSEYRRAAAMPNVQVVGIDCHIGSQLTESRPFLDALDRVLALVNALENEGIALHHIDLGGGLGICYKDEHPPEPAEYIKAILARLSHQKYEILLEPGRAIAGNAGILVTQVEYLKTTPYKNFAIVDAAMNDLIRPSLYGAWQEIIPVTKRGGVDEKHWDIVGPVCETGDFLGKDRPLKIGQGDLLAIRSSGAYGFSMSSNYNSRPRCAEIMVDGTKVRVIRDRERISHLWAGEHLLAL</sequence>
<keyword evidence="2 12" id="KW-0028">Amino-acid biosynthesis</keyword>
<feature type="binding site" evidence="12">
    <location>
        <position position="371"/>
    </location>
    <ligand>
        <name>substrate</name>
    </ligand>
</feature>
<feature type="domain" description="Orn/DAP/Arg decarboxylase 2 N-terminal" evidence="16">
    <location>
        <begin position="35"/>
        <end position="279"/>
    </location>
</feature>
<dbReference type="STRING" id="1116472.MGMO_57c00020"/>
<comment type="caution">
    <text evidence="17">The sequence shown here is derived from an EMBL/GenBank/DDBJ whole genome shotgun (WGS) entry which is preliminary data.</text>
</comment>
<evidence type="ECO:0000256" key="1">
    <source>
        <dbReference type="ARBA" id="ARBA00001933"/>
    </source>
</evidence>
<comment type="subunit">
    <text evidence="12">Homodimer.</text>
</comment>
<feature type="binding site" evidence="12">
    <location>
        <position position="239"/>
    </location>
    <ligand>
        <name>pyridoxal 5'-phosphate</name>
        <dbReference type="ChEBI" id="CHEBI:597326"/>
    </ligand>
</feature>
<feature type="binding site" evidence="12">
    <location>
        <position position="344"/>
    </location>
    <ligand>
        <name>substrate</name>
    </ligand>
</feature>
<dbReference type="PANTHER" id="PTHR43727">
    <property type="entry name" value="DIAMINOPIMELATE DECARBOXYLASE"/>
    <property type="match status" value="1"/>
</dbReference>
<organism evidence="17 18">
    <name type="scientific">Methyloglobulus morosus KoM1</name>
    <dbReference type="NCBI Taxonomy" id="1116472"/>
    <lineage>
        <taxon>Bacteria</taxon>
        <taxon>Pseudomonadati</taxon>
        <taxon>Pseudomonadota</taxon>
        <taxon>Gammaproteobacteria</taxon>
        <taxon>Methylococcales</taxon>
        <taxon>Methylococcaceae</taxon>
        <taxon>Methyloglobulus</taxon>
    </lineage>
</organism>
<dbReference type="Proteomes" id="UP000017842">
    <property type="component" value="Unassembled WGS sequence"/>
</dbReference>
<evidence type="ECO:0000256" key="3">
    <source>
        <dbReference type="ARBA" id="ARBA00022793"/>
    </source>
</evidence>
<evidence type="ECO:0000256" key="12">
    <source>
        <dbReference type="HAMAP-Rule" id="MF_02120"/>
    </source>
</evidence>
<proteinExistence type="inferred from homology"/>
<dbReference type="InterPro" id="IPR009006">
    <property type="entry name" value="Ala_racemase/Decarboxylase_C"/>
</dbReference>
<evidence type="ECO:0000256" key="8">
    <source>
        <dbReference type="ARBA" id="ARBA00060643"/>
    </source>
</evidence>
<feature type="modified residue" description="N6-(pyridoxal phosphate)lysine" evidence="12 13">
    <location>
        <position position="60"/>
    </location>
</feature>
<dbReference type="InterPro" id="IPR000183">
    <property type="entry name" value="Orn/DAP/Arg_de-COase"/>
</dbReference>
<keyword evidence="5 12" id="KW-0457">Lysine biosynthesis</keyword>
<dbReference type="GO" id="GO:0009089">
    <property type="term" value="P:lysine biosynthetic process via diaminopimelate"/>
    <property type="evidence" value="ECO:0007669"/>
    <property type="project" value="UniProtKB-UniRule"/>
</dbReference>
<dbReference type="RefSeq" id="WP_023494521.1">
    <property type="nucleotide sequence ID" value="NZ_AYLO01000055.1"/>
</dbReference>
<dbReference type="Gene3D" id="2.40.37.10">
    <property type="entry name" value="Lyase, Ornithine Decarboxylase, Chain A, domain 1"/>
    <property type="match status" value="1"/>
</dbReference>
<protein>
    <recommendedName>
        <fullName evidence="11 12">Diaminopimelate decarboxylase</fullName>
        <shortName evidence="12">DAP decarboxylase</shortName>
        <shortName evidence="12">DAPDC</shortName>
        <ecNumber evidence="10 12">4.1.1.20</ecNumber>
    </recommendedName>
</protein>
<dbReference type="PATRIC" id="fig|1116472.3.peg.1747"/>
<evidence type="ECO:0000256" key="2">
    <source>
        <dbReference type="ARBA" id="ARBA00022605"/>
    </source>
</evidence>
<dbReference type="PROSITE" id="PS00878">
    <property type="entry name" value="ODR_DC_2_1"/>
    <property type="match status" value="1"/>
</dbReference>
<dbReference type="SUPFAM" id="SSF51419">
    <property type="entry name" value="PLP-binding barrel"/>
    <property type="match status" value="1"/>
</dbReference>
<dbReference type="CDD" id="cd06828">
    <property type="entry name" value="PLPDE_III_DapDC"/>
    <property type="match status" value="1"/>
</dbReference>
<dbReference type="PANTHER" id="PTHR43727:SF2">
    <property type="entry name" value="GROUP IV DECARBOXYLASE"/>
    <property type="match status" value="1"/>
</dbReference>
<dbReference type="OrthoDB" id="9802241at2"/>
<dbReference type="InterPro" id="IPR029066">
    <property type="entry name" value="PLP-binding_barrel"/>
</dbReference>
<accession>V5C1R5</accession>